<dbReference type="Proteomes" id="UP001324634">
    <property type="component" value="Chromosome"/>
</dbReference>
<sequence>MAQRRLIKLALGLIFVMSSALAAESDLSCKVLLVKSQNLKASQEVKICTLREETYFISANCQDLSCRFMKELKGLKLSHSPDERPGMEICKNLKGTVEEVTVEKISYSVLRCVFAKDKSFISLNLLESWDGKTFKGPSTPIDL</sequence>
<dbReference type="RefSeq" id="WP_321398954.1">
    <property type="nucleotide sequence ID" value="NZ_CP139487.1"/>
</dbReference>
<dbReference type="AlphaFoldDB" id="A0AAX4HTA9"/>
<evidence type="ECO:0000313" key="2">
    <source>
        <dbReference type="EMBL" id="WPU66589.1"/>
    </source>
</evidence>
<feature type="signal peptide" evidence="1">
    <location>
        <begin position="1"/>
        <end position="22"/>
    </location>
</feature>
<protein>
    <submittedName>
        <fullName evidence="2">Uncharacterized protein</fullName>
    </submittedName>
</protein>
<dbReference type="EMBL" id="CP139487">
    <property type="protein sequence ID" value="WPU66589.1"/>
    <property type="molecule type" value="Genomic_DNA"/>
</dbReference>
<feature type="chain" id="PRO_5043982581" evidence="1">
    <location>
        <begin position="23"/>
        <end position="143"/>
    </location>
</feature>
<dbReference type="KEGG" id="psti:SOO65_07510"/>
<accession>A0AAX4HTA9</accession>
<reference evidence="2 3" key="1">
    <citation type="submission" date="2023-11" db="EMBL/GenBank/DDBJ databases">
        <title>Peredibacter starrii A3.12.</title>
        <authorList>
            <person name="Mitchell R.J."/>
        </authorList>
    </citation>
    <scope>NUCLEOTIDE SEQUENCE [LARGE SCALE GENOMIC DNA]</scope>
    <source>
        <strain evidence="2 3">A3.12</strain>
    </source>
</reference>
<evidence type="ECO:0000256" key="1">
    <source>
        <dbReference type="SAM" id="SignalP"/>
    </source>
</evidence>
<organism evidence="2 3">
    <name type="scientific">Peredibacter starrii</name>
    <dbReference type="NCBI Taxonomy" id="28202"/>
    <lineage>
        <taxon>Bacteria</taxon>
        <taxon>Pseudomonadati</taxon>
        <taxon>Bdellovibrionota</taxon>
        <taxon>Bacteriovoracia</taxon>
        <taxon>Bacteriovoracales</taxon>
        <taxon>Bacteriovoracaceae</taxon>
        <taxon>Peredibacter</taxon>
    </lineage>
</organism>
<evidence type="ECO:0000313" key="3">
    <source>
        <dbReference type="Proteomes" id="UP001324634"/>
    </source>
</evidence>
<keyword evidence="1" id="KW-0732">Signal</keyword>
<keyword evidence="3" id="KW-1185">Reference proteome</keyword>
<name>A0AAX4HTA9_9BACT</name>
<proteinExistence type="predicted"/>
<gene>
    <name evidence="2" type="ORF">SOO65_07510</name>
</gene>